<dbReference type="GO" id="GO:0008168">
    <property type="term" value="F:methyltransferase activity"/>
    <property type="evidence" value="ECO:0007669"/>
    <property type="project" value="UniProtKB-KW"/>
</dbReference>
<dbReference type="AlphaFoldDB" id="A0A5Y6S8W9"/>
<evidence type="ECO:0000313" key="2">
    <source>
        <dbReference type="Proteomes" id="UP000358933"/>
    </source>
</evidence>
<gene>
    <name evidence="1" type="ORF">E7N58_09565</name>
</gene>
<reference evidence="1 2" key="1">
    <citation type="submission" date="2019-04" db="EMBL/GenBank/DDBJ databases">
        <authorList>
            <person name="Ashton P.M."/>
            <person name="Dallman T."/>
            <person name="Nair S."/>
            <person name="De Pinna E."/>
            <person name="Peters T."/>
            <person name="Grant K."/>
        </authorList>
    </citation>
    <scope>NUCLEOTIDE SEQUENCE [LARGE SCALE GENOMIC DNA]</scope>
    <source>
        <strain evidence="1 2">OXC2299</strain>
    </source>
</reference>
<dbReference type="EMBL" id="AACJKW010000024">
    <property type="protein sequence ID" value="EAK8194370.1"/>
    <property type="molecule type" value="Genomic_DNA"/>
</dbReference>
<organism evidence="1 2">
    <name type="scientific">Campylobacter jejuni</name>
    <dbReference type="NCBI Taxonomy" id="197"/>
    <lineage>
        <taxon>Bacteria</taxon>
        <taxon>Pseudomonadati</taxon>
        <taxon>Campylobacterota</taxon>
        <taxon>Epsilonproteobacteria</taxon>
        <taxon>Campylobacterales</taxon>
        <taxon>Campylobacteraceae</taxon>
        <taxon>Campylobacter</taxon>
    </lineage>
</organism>
<protein>
    <submittedName>
        <fullName evidence="1">DNA adenine methylase</fullName>
    </submittedName>
</protein>
<keyword evidence="1" id="KW-0489">Methyltransferase</keyword>
<name>A0A5Y6S8W9_CAMJU</name>
<comment type="caution">
    <text evidence="1">The sequence shown here is derived from an EMBL/GenBank/DDBJ whole genome shotgun (WGS) entry which is preliminary data.</text>
</comment>
<dbReference type="GO" id="GO:0032259">
    <property type="term" value="P:methylation"/>
    <property type="evidence" value="ECO:0007669"/>
    <property type="project" value="UniProtKB-KW"/>
</dbReference>
<proteinExistence type="predicted"/>
<sequence length="80" mass="9124">MAFSDATFWKIAIFQKVLARMARKTKAFLFLKTSKSIIALFLKTSFLNFILKGVCMKNNTDKFLKTSTLTKPTRTTLKAP</sequence>
<dbReference type="Proteomes" id="UP000358933">
    <property type="component" value="Unassembled WGS sequence"/>
</dbReference>
<evidence type="ECO:0000313" key="1">
    <source>
        <dbReference type="EMBL" id="EAK8194370.1"/>
    </source>
</evidence>
<feature type="non-terminal residue" evidence="1">
    <location>
        <position position="80"/>
    </location>
</feature>
<accession>A0A5Y6S8W9</accession>
<keyword evidence="1" id="KW-0808">Transferase</keyword>